<accession>A0A1I1SY12</accession>
<proteinExistence type="predicted"/>
<dbReference type="EMBL" id="FOMW01000001">
    <property type="protein sequence ID" value="SFD47920.1"/>
    <property type="molecule type" value="Genomic_DNA"/>
</dbReference>
<dbReference type="Gene3D" id="1.20.210.10">
    <property type="entry name" value="Cytochrome c oxidase-like, subunit I domain"/>
    <property type="match status" value="1"/>
</dbReference>
<dbReference type="OrthoDB" id="9808748at2"/>
<keyword evidence="1" id="KW-0472">Membrane</keyword>
<dbReference type="RefSeq" id="WP_093921870.1">
    <property type="nucleotide sequence ID" value="NZ_FOMW01000001.1"/>
</dbReference>
<sequence>MKSIPTLFFATAVLAAICGMIWGIQMAATGDHLLSPAHGHLNLIGFVVMAVSGTYYALTPAAAASRLARTHYILLVITVLLLAPGIALAITGRTEALALIGSLFALGSMLLFGYIVLKFGVGSAPFNQARS</sequence>
<evidence type="ECO:0000313" key="3">
    <source>
        <dbReference type="Proteomes" id="UP000198977"/>
    </source>
</evidence>
<reference evidence="2 3" key="1">
    <citation type="submission" date="2016-10" db="EMBL/GenBank/DDBJ databases">
        <authorList>
            <person name="de Groot N.N."/>
        </authorList>
    </citation>
    <scope>NUCLEOTIDE SEQUENCE [LARGE SCALE GENOMIC DNA]</scope>
    <source>
        <strain evidence="2 3">DSM 11443</strain>
    </source>
</reference>
<organism evidence="2 3">
    <name type="scientific">Sulfitobacter brevis</name>
    <dbReference type="NCBI Taxonomy" id="74348"/>
    <lineage>
        <taxon>Bacteria</taxon>
        <taxon>Pseudomonadati</taxon>
        <taxon>Pseudomonadota</taxon>
        <taxon>Alphaproteobacteria</taxon>
        <taxon>Rhodobacterales</taxon>
        <taxon>Roseobacteraceae</taxon>
        <taxon>Sulfitobacter</taxon>
    </lineage>
</organism>
<name>A0A1I1SY12_9RHOB</name>
<keyword evidence="3" id="KW-1185">Reference proteome</keyword>
<dbReference type="STRING" id="74348.SAMN04488523_101101"/>
<evidence type="ECO:0000256" key="1">
    <source>
        <dbReference type="SAM" id="Phobius"/>
    </source>
</evidence>
<dbReference type="AlphaFoldDB" id="A0A1I1SY12"/>
<evidence type="ECO:0000313" key="2">
    <source>
        <dbReference type="EMBL" id="SFD47920.1"/>
    </source>
</evidence>
<feature type="transmembrane region" description="Helical" evidence="1">
    <location>
        <begin position="96"/>
        <end position="117"/>
    </location>
</feature>
<keyword evidence="1" id="KW-1133">Transmembrane helix</keyword>
<keyword evidence="1" id="KW-0812">Transmembrane</keyword>
<dbReference type="SUPFAM" id="SSF81442">
    <property type="entry name" value="Cytochrome c oxidase subunit I-like"/>
    <property type="match status" value="1"/>
</dbReference>
<dbReference type="Proteomes" id="UP000198977">
    <property type="component" value="Unassembled WGS sequence"/>
</dbReference>
<feature type="transmembrane region" description="Helical" evidence="1">
    <location>
        <begin position="70"/>
        <end position="90"/>
    </location>
</feature>
<gene>
    <name evidence="2" type="ORF">SAMN04488523_101101</name>
</gene>
<feature type="transmembrane region" description="Helical" evidence="1">
    <location>
        <begin position="39"/>
        <end position="58"/>
    </location>
</feature>
<dbReference type="InterPro" id="IPR036927">
    <property type="entry name" value="Cyt_c_oxase-like_su1_sf"/>
</dbReference>
<protein>
    <submittedName>
        <fullName evidence="2">Uncharacterized protein</fullName>
    </submittedName>
</protein>